<comment type="caution">
    <text evidence="2">The sequence shown here is derived from an EMBL/GenBank/DDBJ whole genome shotgun (WGS) entry which is preliminary data.</text>
</comment>
<feature type="region of interest" description="Disordered" evidence="1">
    <location>
        <begin position="1"/>
        <end position="87"/>
    </location>
</feature>
<protein>
    <submittedName>
        <fullName evidence="2">Uncharacterized protein</fullName>
    </submittedName>
</protein>
<proteinExistence type="predicted"/>
<gene>
    <name evidence="2" type="ORF">QQF64_030399</name>
</gene>
<evidence type="ECO:0000256" key="1">
    <source>
        <dbReference type="SAM" id="MobiDB-lite"/>
    </source>
</evidence>
<keyword evidence="3" id="KW-1185">Reference proteome</keyword>
<dbReference type="Proteomes" id="UP001558613">
    <property type="component" value="Unassembled WGS sequence"/>
</dbReference>
<evidence type="ECO:0000313" key="3">
    <source>
        <dbReference type="Proteomes" id="UP001558613"/>
    </source>
</evidence>
<organism evidence="2 3">
    <name type="scientific">Cirrhinus molitorella</name>
    <name type="common">mud carp</name>
    <dbReference type="NCBI Taxonomy" id="172907"/>
    <lineage>
        <taxon>Eukaryota</taxon>
        <taxon>Metazoa</taxon>
        <taxon>Chordata</taxon>
        <taxon>Craniata</taxon>
        <taxon>Vertebrata</taxon>
        <taxon>Euteleostomi</taxon>
        <taxon>Actinopterygii</taxon>
        <taxon>Neopterygii</taxon>
        <taxon>Teleostei</taxon>
        <taxon>Ostariophysi</taxon>
        <taxon>Cypriniformes</taxon>
        <taxon>Cyprinidae</taxon>
        <taxon>Labeoninae</taxon>
        <taxon>Labeonini</taxon>
        <taxon>Cirrhinus</taxon>
    </lineage>
</organism>
<dbReference type="EMBL" id="JAYMGO010000007">
    <property type="protein sequence ID" value="KAL1271383.1"/>
    <property type="molecule type" value="Genomic_DNA"/>
</dbReference>
<feature type="compositionally biased region" description="Basic and acidic residues" evidence="1">
    <location>
        <begin position="49"/>
        <end position="61"/>
    </location>
</feature>
<feature type="compositionally biased region" description="Polar residues" evidence="1">
    <location>
        <begin position="1"/>
        <end position="12"/>
    </location>
</feature>
<accession>A0ABR3N387</accession>
<reference evidence="2 3" key="1">
    <citation type="submission" date="2023-09" db="EMBL/GenBank/DDBJ databases">
        <authorList>
            <person name="Wang M."/>
        </authorList>
    </citation>
    <scope>NUCLEOTIDE SEQUENCE [LARGE SCALE GENOMIC DNA]</scope>
    <source>
        <strain evidence="2">GT-2023</strain>
        <tissue evidence="2">Liver</tissue>
    </source>
</reference>
<sequence>MRQETDGFNSVQFIEGGNRGASAQKKQTKSKMGSAGRQWAADEGSAQEKQQRRETGTRKSGAETWSSPAGGTDTDELTKIRQIASYK</sequence>
<evidence type="ECO:0000313" key="2">
    <source>
        <dbReference type="EMBL" id="KAL1271383.1"/>
    </source>
</evidence>
<name>A0ABR3N387_9TELE</name>